<dbReference type="CDD" id="cd12116">
    <property type="entry name" value="A_NRPS_Ta1_like"/>
    <property type="match status" value="1"/>
</dbReference>
<dbReference type="InterPro" id="IPR000873">
    <property type="entry name" value="AMP-dep_synth/lig_dom"/>
</dbReference>
<accession>A0A4R5U4F3</accession>
<dbReference type="AlphaFoldDB" id="A0A4R5U4F3"/>
<dbReference type="Gene3D" id="3.40.50.980">
    <property type="match status" value="2"/>
</dbReference>
<dbReference type="InterPro" id="IPR010071">
    <property type="entry name" value="AA_adenyl_dom"/>
</dbReference>
<dbReference type="FunFam" id="3.40.50.980:FF:000001">
    <property type="entry name" value="Non-ribosomal peptide synthetase"/>
    <property type="match status" value="1"/>
</dbReference>
<comment type="caution">
    <text evidence="4">The sequence shown here is derived from an EMBL/GenBank/DDBJ whole genome shotgun (WGS) entry which is preliminary data.</text>
</comment>
<dbReference type="Gene3D" id="2.30.38.10">
    <property type="entry name" value="Luciferase, Domain 3"/>
    <property type="match status" value="1"/>
</dbReference>
<evidence type="ECO:0000259" key="3">
    <source>
        <dbReference type="PROSITE" id="PS50075"/>
    </source>
</evidence>
<dbReference type="GO" id="GO:0031177">
    <property type="term" value="F:phosphopantetheine binding"/>
    <property type="evidence" value="ECO:0007669"/>
    <property type="project" value="InterPro"/>
</dbReference>
<dbReference type="PANTHER" id="PTHR45527:SF1">
    <property type="entry name" value="FATTY ACID SYNTHASE"/>
    <property type="match status" value="1"/>
</dbReference>
<dbReference type="Pfam" id="PF00550">
    <property type="entry name" value="PP-binding"/>
    <property type="match status" value="1"/>
</dbReference>
<dbReference type="SUPFAM" id="SSF56801">
    <property type="entry name" value="Acetyl-CoA synthetase-like"/>
    <property type="match status" value="1"/>
</dbReference>
<dbReference type="Gene3D" id="3.30.300.30">
    <property type="match status" value="1"/>
</dbReference>
<dbReference type="InterPro" id="IPR020806">
    <property type="entry name" value="PKS_PP-bd"/>
</dbReference>
<evidence type="ECO:0000313" key="5">
    <source>
        <dbReference type="Proteomes" id="UP000294796"/>
    </source>
</evidence>
<keyword evidence="5" id="KW-1185">Reference proteome</keyword>
<gene>
    <name evidence="4" type="ORF">E2F46_01110</name>
</gene>
<sequence length="605" mass="64104">MADASLPAATECRVEHLVRAQAIRTPDALAAESGNASLTYRELLAATDRVAAALRARGVGRGTMVGIHLERSLDMLVALLAVMQAGGTYIPLDPDFPPDRLQHMVSDSSLSFVLTQSSLAADVPGGGHQVLAVEEVMRREATSNFPVDACRDAASGCDLAYVLYTSGSTGLPKGVAIEHRSVVNFLRSMQREPGMGEGDRLLAVTTLSFDIAGLELYLPLIAGGTVVIATRDQAMDGDALRALVESRGINILQATPSSWRLLLDAGWQGDPGFKALCGGEPMPLDLAHALAARCGELWNLYGPTETTIWSTLWRVPADCRQILVGKPIANTRIHVLDKSGRRVPVGIPGEICIGGDGVGRGYLHRDELTAERFVPDPFSDVPGARLYRTGDQGRLLPDGNLECRGRLDSQVKIRGYRIELGEIEQVLLSAEGVARAVVIAREDAPGDVRLVGYVVVGAGEAGPHALFEHVRGKLPGYMVPQHLVVLDAIPLLPNGKVDRKALPAPASRGTTRGIDLSAASPALRYLVATCAEVIGDAVAPDDNFFDAGGHSMLAIKLINRVQRDTGMRLNLLALASSTLSQLAEALPQDGVPETSIAGSAAATHA</sequence>
<dbReference type="SMART" id="SM00823">
    <property type="entry name" value="PKS_PP"/>
    <property type="match status" value="1"/>
</dbReference>
<organism evidence="4 5">
    <name type="scientific">Luteimonas aestuarii</name>
    <dbReference type="NCBI Taxonomy" id="453837"/>
    <lineage>
        <taxon>Bacteria</taxon>
        <taxon>Pseudomonadati</taxon>
        <taxon>Pseudomonadota</taxon>
        <taxon>Gammaproteobacteria</taxon>
        <taxon>Lysobacterales</taxon>
        <taxon>Lysobacteraceae</taxon>
        <taxon>Luteimonas</taxon>
    </lineage>
</organism>
<dbReference type="NCBIfam" id="TIGR01733">
    <property type="entry name" value="AA-adenyl-dom"/>
    <property type="match status" value="1"/>
</dbReference>
<dbReference type="InterPro" id="IPR036736">
    <property type="entry name" value="ACP-like_sf"/>
</dbReference>
<evidence type="ECO:0000256" key="2">
    <source>
        <dbReference type="ARBA" id="ARBA00022553"/>
    </source>
</evidence>
<dbReference type="SUPFAM" id="SSF47336">
    <property type="entry name" value="ACP-like"/>
    <property type="match status" value="1"/>
</dbReference>
<dbReference type="Gene3D" id="1.10.1200.10">
    <property type="entry name" value="ACP-like"/>
    <property type="match status" value="1"/>
</dbReference>
<dbReference type="GO" id="GO:0043041">
    <property type="term" value="P:amino acid activation for nonribosomal peptide biosynthetic process"/>
    <property type="evidence" value="ECO:0007669"/>
    <property type="project" value="TreeGrafter"/>
</dbReference>
<dbReference type="InterPro" id="IPR025110">
    <property type="entry name" value="AMP-bd_C"/>
</dbReference>
<dbReference type="Pfam" id="PF13193">
    <property type="entry name" value="AMP-binding_C"/>
    <property type="match status" value="1"/>
</dbReference>
<dbReference type="PROSITE" id="PS00455">
    <property type="entry name" value="AMP_BINDING"/>
    <property type="match status" value="1"/>
</dbReference>
<dbReference type="FunFam" id="3.40.50.12780:FF:000012">
    <property type="entry name" value="Non-ribosomal peptide synthetase"/>
    <property type="match status" value="1"/>
</dbReference>
<reference evidence="4 5" key="1">
    <citation type="submission" date="2019-03" db="EMBL/GenBank/DDBJ databases">
        <title>Luteimonas zhaokaii sp.nov., isolated from the rectal contents of Plateau pika in Yushu, Qinghai Province, China.</title>
        <authorList>
            <person name="Zhang G."/>
        </authorList>
    </citation>
    <scope>NUCLEOTIDE SEQUENCE [LARGE SCALE GENOMIC DNA]</scope>
    <source>
        <strain evidence="4 5">B9</strain>
    </source>
</reference>
<dbReference type="InterPro" id="IPR020845">
    <property type="entry name" value="AMP-binding_CS"/>
</dbReference>
<dbReference type="GO" id="GO:0044550">
    <property type="term" value="P:secondary metabolite biosynthetic process"/>
    <property type="evidence" value="ECO:0007669"/>
    <property type="project" value="UniProtKB-ARBA"/>
</dbReference>
<dbReference type="PANTHER" id="PTHR45527">
    <property type="entry name" value="NONRIBOSOMAL PEPTIDE SYNTHETASE"/>
    <property type="match status" value="1"/>
</dbReference>
<protein>
    <submittedName>
        <fullName evidence="4">Amino acid adenylation domain-containing protein</fullName>
    </submittedName>
</protein>
<dbReference type="InterPro" id="IPR006162">
    <property type="entry name" value="Ppantetheine_attach_site"/>
</dbReference>
<dbReference type="Pfam" id="PF00501">
    <property type="entry name" value="AMP-binding"/>
    <property type="match status" value="1"/>
</dbReference>
<dbReference type="InterPro" id="IPR009081">
    <property type="entry name" value="PP-bd_ACP"/>
</dbReference>
<dbReference type="OrthoDB" id="9757559at2"/>
<name>A0A4R5U4F3_9GAMM</name>
<dbReference type="PROSITE" id="PS50075">
    <property type="entry name" value="CARRIER"/>
    <property type="match status" value="1"/>
</dbReference>
<dbReference type="GO" id="GO:0005737">
    <property type="term" value="C:cytoplasm"/>
    <property type="evidence" value="ECO:0007669"/>
    <property type="project" value="TreeGrafter"/>
</dbReference>
<feature type="domain" description="Carrier" evidence="3">
    <location>
        <begin position="517"/>
        <end position="605"/>
    </location>
</feature>
<dbReference type="FunFam" id="3.30.300.30:FF:000010">
    <property type="entry name" value="Enterobactin synthetase component F"/>
    <property type="match status" value="1"/>
</dbReference>
<dbReference type="InterPro" id="IPR045851">
    <property type="entry name" value="AMP-bd_C_sf"/>
</dbReference>
<evidence type="ECO:0000256" key="1">
    <source>
        <dbReference type="ARBA" id="ARBA00022450"/>
    </source>
</evidence>
<evidence type="ECO:0000313" key="4">
    <source>
        <dbReference type="EMBL" id="TDK28519.1"/>
    </source>
</evidence>
<proteinExistence type="predicted"/>
<dbReference type="Proteomes" id="UP000294796">
    <property type="component" value="Unassembled WGS sequence"/>
</dbReference>
<keyword evidence="1" id="KW-0596">Phosphopantetheine</keyword>
<keyword evidence="2" id="KW-0597">Phosphoprotein</keyword>
<dbReference type="RefSeq" id="WP_133320340.1">
    <property type="nucleotide sequence ID" value="NZ_SMTF01000001.1"/>
</dbReference>
<dbReference type="EMBL" id="SMTF01000001">
    <property type="protein sequence ID" value="TDK28519.1"/>
    <property type="molecule type" value="Genomic_DNA"/>
</dbReference>
<dbReference type="FunFam" id="2.30.38.10:FF:000001">
    <property type="entry name" value="Non-ribosomal peptide synthetase PvdI"/>
    <property type="match status" value="1"/>
</dbReference>
<dbReference type="PROSITE" id="PS00012">
    <property type="entry name" value="PHOSPHOPANTETHEINE"/>
    <property type="match status" value="1"/>
</dbReference>